<feature type="signal peptide" evidence="1">
    <location>
        <begin position="1"/>
        <end position="23"/>
    </location>
</feature>
<feature type="chain" id="PRO_5038923615" description="Lipoprotein" evidence="1">
    <location>
        <begin position="24"/>
        <end position="127"/>
    </location>
</feature>
<dbReference type="AlphaFoldDB" id="A0A0D5ZCA2"/>
<dbReference type="KEGG" id="ppm:PPSC2_07705"/>
<evidence type="ECO:0000256" key="1">
    <source>
        <dbReference type="SAM" id="SignalP"/>
    </source>
</evidence>
<reference evidence="2 3" key="1">
    <citation type="journal article" date="2011" name="J. Bacteriol.">
        <title>Complete genome sequence of Paenibacillus polymyxa SC2, a strain of plant growth-promoting Rhizobacterium with broad-spectrum antimicrobial activity.</title>
        <authorList>
            <person name="Ma M."/>
            <person name="Wang C."/>
            <person name="Ding Y."/>
            <person name="Li L."/>
            <person name="Shen D."/>
            <person name="Jiang X."/>
            <person name="Guan D."/>
            <person name="Cao F."/>
            <person name="Chen H."/>
            <person name="Feng R."/>
            <person name="Wang X."/>
            <person name="Ge Y."/>
            <person name="Yao L."/>
            <person name="Bing X."/>
            <person name="Yang X."/>
            <person name="Li J."/>
            <person name="Du B."/>
        </authorList>
    </citation>
    <scope>NUCLEOTIDE SEQUENCE [LARGE SCALE GENOMIC DNA]</scope>
    <source>
        <strain evidence="2 3">SC2</strain>
    </source>
</reference>
<accession>A0A0D5ZCA2</accession>
<gene>
    <name evidence="2" type="ORF">PPSC2_07705</name>
</gene>
<evidence type="ECO:0008006" key="4">
    <source>
        <dbReference type="Google" id="ProtNLM"/>
    </source>
</evidence>
<keyword evidence="1" id="KW-0732">Signal</keyword>
<dbReference type="EMBL" id="CP002213">
    <property type="protein sequence ID" value="AKA44204.1"/>
    <property type="molecule type" value="Genomic_DNA"/>
</dbReference>
<proteinExistence type="predicted"/>
<sequence length="127" mass="14563">MTEVFMRLICLVLLIILASCSNVTDSLTQEVSTEYENVQELNNLPLPSTAIKVDGKYNKYFKIYEVSQPFENFNAAYQKELKDEGWEITEVESNKVISVEKNNIKYLLIITISSDNQTTKVTVRKNS</sequence>
<dbReference type="OrthoDB" id="2617236at2"/>
<dbReference type="eggNOG" id="ENOG50307GE">
    <property type="taxonomic scope" value="Bacteria"/>
</dbReference>
<protein>
    <recommendedName>
        <fullName evidence="4">Lipoprotein</fullName>
    </recommendedName>
</protein>
<dbReference type="PROSITE" id="PS51257">
    <property type="entry name" value="PROKAR_LIPOPROTEIN"/>
    <property type="match status" value="1"/>
</dbReference>
<dbReference type="PATRIC" id="fig|886882.15.peg.1598"/>
<dbReference type="Proteomes" id="UP000006868">
    <property type="component" value="Chromosome"/>
</dbReference>
<evidence type="ECO:0000313" key="3">
    <source>
        <dbReference type="Proteomes" id="UP000006868"/>
    </source>
</evidence>
<evidence type="ECO:0000313" key="2">
    <source>
        <dbReference type="EMBL" id="AKA44204.1"/>
    </source>
</evidence>
<dbReference type="RefSeq" id="WP_014599590.1">
    <property type="nucleotide sequence ID" value="NC_014622.2"/>
</dbReference>
<organism evidence="2 3">
    <name type="scientific">Paenibacillus polymyxa (strain SC2)</name>
    <name type="common">Bacillus polymyxa</name>
    <dbReference type="NCBI Taxonomy" id="886882"/>
    <lineage>
        <taxon>Bacteria</taxon>
        <taxon>Bacillati</taxon>
        <taxon>Bacillota</taxon>
        <taxon>Bacilli</taxon>
        <taxon>Bacillales</taxon>
        <taxon>Paenibacillaceae</taxon>
        <taxon>Paenibacillus</taxon>
    </lineage>
</organism>
<dbReference type="HOGENOM" id="CLU_1968391_0_0_9"/>
<name>A0A0D5ZCA2_PAEPS</name>